<keyword evidence="5" id="KW-1185">Reference proteome</keyword>
<evidence type="ECO:0000313" key="4">
    <source>
        <dbReference type="EMBL" id="GAA4551531.1"/>
    </source>
</evidence>
<proteinExistence type="predicted"/>
<sequence length="248" mass="25089">MVPAGDPTSVGVPQYPGQAHAGQPTDTSWRPPPPPPAPVRAEHTGRWIAALSAVVVVVAGLLGAGIWLVTRSLGPSVPAGYRAVDTPYLSYAVPEDWAPVEGEASRILGVTFTGGADGPPYTCRGDGYRRGLVTSTLVRSDSDPASVATRFATQLGRTFYTDTAGQAPQVELSPPRTTAAGTVVEATVTTAVDDGCLATRGVVAVLAAPVEEAGGTAVLVANVDTVGGPADSPLPDPAIVTEVVDSAG</sequence>
<dbReference type="Pfam" id="PF26056">
    <property type="entry name" value="DUF8017"/>
    <property type="match status" value="1"/>
</dbReference>
<comment type="caution">
    <text evidence="4">The sequence shown here is derived from an EMBL/GenBank/DDBJ whole genome shotgun (WGS) entry which is preliminary data.</text>
</comment>
<feature type="region of interest" description="Disordered" evidence="1">
    <location>
        <begin position="1"/>
        <end position="41"/>
    </location>
</feature>
<protein>
    <recommendedName>
        <fullName evidence="3">DUF8017 domain-containing protein</fullName>
    </recommendedName>
</protein>
<organism evidence="4 5">
    <name type="scientific">Pseudonocardia xishanensis</name>
    <dbReference type="NCBI Taxonomy" id="630995"/>
    <lineage>
        <taxon>Bacteria</taxon>
        <taxon>Bacillati</taxon>
        <taxon>Actinomycetota</taxon>
        <taxon>Actinomycetes</taxon>
        <taxon>Pseudonocardiales</taxon>
        <taxon>Pseudonocardiaceae</taxon>
        <taxon>Pseudonocardia</taxon>
    </lineage>
</organism>
<name>A0ABP8RWQ4_9PSEU</name>
<keyword evidence="2" id="KW-0472">Membrane</keyword>
<evidence type="ECO:0000259" key="3">
    <source>
        <dbReference type="Pfam" id="PF26056"/>
    </source>
</evidence>
<reference evidence="5" key="1">
    <citation type="journal article" date="2019" name="Int. J. Syst. Evol. Microbiol.">
        <title>The Global Catalogue of Microorganisms (GCM) 10K type strain sequencing project: providing services to taxonomists for standard genome sequencing and annotation.</title>
        <authorList>
            <consortium name="The Broad Institute Genomics Platform"/>
            <consortium name="The Broad Institute Genome Sequencing Center for Infectious Disease"/>
            <person name="Wu L."/>
            <person name="Ma J."/>
        </authorList>
    </citation>
    <scope>NUCLEOTIDE SEQUENCE [LARGE SCALE GENOMIC DNA]</scope>
    <source>
        <strain evidence="5">JCM 17906</strain>
    </source>
</reference>
<evidence type="ECO:0000256" key="2">
    <source>
        <dbReference type="SAM" id="Phobius"/>
    </source>
</evidence>
<keyword evidence="2" id="KW-0812">Transmembrane</keyword>
<dbReference type="Proteomes" id="UP001501598">
    <property type="component" value="Unassembled WGS sequence"/>
</dbReference>
<evidence type="ECO:0000256" key="1">
    <source>
        <dbReference type="SAM" id="MobiDB-lite"/>
    </source>
</evidence>
<feature type="domain" description="DUF8017" evidence="3">
    <location>
        <begin position="75"/>
        <end position="246"/>
    </location>
</feature>
<evidence type="ECO:0000313" key="5">
    <source>
        <dbReference type="Proteomes" id="UP001501598"/>
    </source>
</evidence>
<dbReference type="EMBL" id="BAABGT010000069">
    <property type="protein sequence ID" value="GAA4551531.1"/>
    <property type="molecule type" value="Genomic_DNA"/>
</dbReference>
<keyword evidence="2" id="KW-1133">Transmembrane helix</keyword>
<feature type="transmembrane region" description="Helical" evidence="2">
    <location>
        <begin position="47"/>
        <end position="69"/>
    </location>
</feature>
<dbReference type="InterPro" id="IPR058330">
    <property type="entry name" value="DUF8017"/>
</dbReference>
<accession>A0ABP8RWQ4</accession>
<gene>
    <name evidence="4" type="ORF">GCM10023175_43520</name>
</gene>